<evidence type="ECO:0000313" key="7">
    <source>
        <dbReference type="EMBL" id="QOK24699.1"/>
    </source>
</evidence>
<dbReference type="InterPro" id="IPR013740">
    <property type="entry name" value="Redoxin"/>
</dbReference>
<dbReference type="SUPFAM" id="SSF52833">
    <property type="entry name" value="Thioredoxin-like"/>
    <property type="match status" value="1"/>
</dbReference>
<organism evidence="7 8">
    <name type="scientific">Janibacter indicus</name>
    <dbReference type="NCBI Taxonomy" id="857417"/>
    <lineage>
        <taxon>Bacteria</taxon>
        <taxon>Bacillati</taxon>
        <taxon>Actinomycetota</taxon>
        <taxon>Actinomycetes</taxon>
        <taxon>Micrococcales</taxon>
        <taxon>Intrasporangiaceae</taxon>
        <taxon>Janibacter</taxon>
    </lineage>
</organism>
<name>A0A7L9J5W5_9MICO</name>
<dbReference type="InterPro" id="IPR050553">
    <property type="entry name" value="Thioredoxin_ResA/DsbE_sf"/>
</dbReference>
<keyword evidence="3" id="KW-0812">Transmembrane</keyword>
<keyword evidence="5" id="KW-0676">Redox-active center</keyword>
<dbReference type="GO" id="GO:0017004">
    <property type="term" value="P:cytochrome complex assembly"/>
    <property type="evidence" value="ECO:0007669"/>
    <property type="project" value="UniProtKB-KW"/>
</dbReference>
<dbReference type="PANTHER" id="PTHR42852:SF6">
    <property type="entry name" value="THIOL:DISULFIDE INTERCHANGE PROTEIN DSBE"/>
    <property type="match status" value="1"/>
</dbReference>
<keyword evidence="3" id="KW-0735">Signal-anchor</keyword>
<evidence type="ECO:0000256" key="2">
    <source>
        <dbReference type="ARBA" id="ARBA00022748"/>
    </source>
</evidence>
<sequence length="149" mass="16402">MIFKPAERNKPVELSGETIQGETWDSKDHRGSVVVVNSWASWCGPCDKEAPHLVETYQETKGDDVEFVGINFREYSVETGRAQSKAWGYKWPSVYDKSGSTAIDMQGKMSITPSTAVLDREGRIAVIILGAATKKTFVGAIEDIAAEED</sequence>
<dbReference type="Proteomes" id="UP000593998">
    <property type="component" value="Chromosome"/>
</dbReference>
<proteinExistence type="predicted"/>
<dbReference type="PANTHER" id="PTHR42852">
    <property type="entry name" value="THIOL:DISULFIDE INTERCHANGE PROTEIN DSBE"/>
    <property type="match status" value="1"/>
</dbReference>
<accession>A0A7L9J5W5</accession>
<dbReference type="PROSITE" id="PS51352">
    <property type="entry name" value="THIOREDOXIN_2"/>
    <property type="match status" value="1"/>
</dbReference>
<dbReference type="CDD" id="cd02966">
    <property type="entry name" value="TlpA_like_family"/>
    <property type="match status" value="1"/>
</dbReference>
<evidence type="ECO:0000313" key="8">
    <source>
        <dbReference type="Proteomes" id="UP000593998"/>
    </source>
</evidence>
<evidence type="ECO:0000256" key="5">
    <source>
        <dbReference type="ARBA" id="ARBA00023284"/>
    </source>
</evidence>
<keyword evidence="2" id="KW-0201">Cytochrome c-type biogenesis</keyword>
<dbReference type="EMBL" id="CP062789">
    <property type="protein sequence ID" value="QOK24699.1"/>
    <property type="molecule type" value="Genomic_DNA"/>
</dbReference>
<protein>
    <submittedName>
        <fullName evidence="7">TlpA family protein disulfide reductase</fullName>
    </submittedName>
</protein>
<dbReference type="Pfam" id="PF08534">
    <property type="entry name" value="Redoxin"/>
    <property type="match status" value="1"/>
</dbReference>
<keyword evidence="4" id="KW-1015">Disulfide bond</keyword>
<evidence type="ECO:0000256" key="4">
    <source>
        <dbReference type="ARBA" id="ARBA00023157"/>
    </source>
</evidence>
<feature type="domain" description="Thioredoxin" evidence="6">
    <location>
        <begin position="3"/>
        <end position="146"/>
    </location>
</feature>
<evidence type="ECO:0000256" key="3">
    <source>
        <dbReference type="ARBA" id="ARBA00022968"/>
    </source>
</evidence>
<dbReference type="GO" id="GO:0030313">
    <property type="term" value="C:cell envelope"/>
    <property type="evidence" value="ECO:0007669"/>
    <property type="project" value="UniProtKB-SubCell"/>
</dbReference>
<reference evidence="7 8" key="1">
    <citation type="submission" date="2020-10" db="EMBL/GenBank/DDBJ databases">
        <title>Janibacter indicus TT2 genome sequence.</title>
        <authorList>
            <person name="Lee K."/>
            <person name="Ganzorig M."/>
        </authorList>
    </citation>
    <scope>NUCLEOTIDE SEQUENCE [LARGE SCALE GENOMIC DNA]</scope>
    <source>
        <strain evidence="7 8">TT2</strain>
    </source>
</reference>
<dbReference type="InterPro" id="IPR036249">
    <property type="entry name" value="Thioredoxin-like_sf"/>
</dbReference>
<evidence type="ECO:0000259" key="6">
    <source>
        <dbReference type="PROSITE" id="PS51352"/>
    </source>
</evidence>
<gene>
    <name evidence="7" type="ORF">IGS73_15135</name>
</gene>
<dbReference type="InterPro" id="IPR013766">
    <property type="entry name" value="Thioredoxin_domain"/>
</dbReference>
<dbReference type="GO" id="GO:0016491">
    <property type="term" value="F:oxidoreductase activity"/>
    <property type="evidence" value="ECO:0007669"/>
    <property type="project" value="InterPro"/>
</dbReference>
<evidence type="ECO:0000256" key="1">
    <source>
        <dbReference type="ARBA" id="ARBA00004196"/>
    </source>
</evidence>
<comment type="subcellular location">
    <subcellularLocation>
        <location evidence="1">Cell envelope</location>
    </subcellularLocation>
</comment>
<dbReference type="RefSeq" id="WP_192912323.1">
    <property type="nucleotide sequence ID" value="NZ_CP062789.1"/>
</dbReference>
<dbReference type="AlphaFoldDB" id="A0A7L9J5W5"/>
<dbReference type="Gene3D" id="3.40.30.10">
    <property type="entry name" value="Glutaredoxin"/>
    <property type="match status" value="1"/>
</dbReference>